<dbReference type="InterPro" id="IPR005467">
    <property type="entry name" value="His_kinase_dom"/>
</dbReference>
<evidence type="ECO:0000256" key="3">
    <source>
        <dbReference type="ARBA" id="ARBA00022679"/>
    </source>
</evidence>
<dbReference type="EMBL" id="FNCQ01000011">
    <property type="protein sequence ID" value="SDG87069.1"/>
    <property type="molecule type" value="Genomic_DNA"/>
</dbReference>
<sequence length="1074" mass="123774">MWLRHALKLIIPILLLSACSPSDRQAVDKLNSLSYAYHFRQVDSAAHYAQQAFNLANREGYVDGKAEALNHLAFVDMVKMHYADARLRLDSVLLFTDNQLERFVAYVQQMRLCQRQSLNREFYDCREQAQRALQRIDEERHYLSERQLKRLLYAETEFAIVNSTYYYYVGLERQSVEAMESIRPDVETDTAQYLNYLYNVGAGGIITQGTQQEINQSEFDHLMRCYLLSRQVDCPYFVANSLEALAEHLSVEEYREQLMADNQPAMKFLNPEGVADELLPLWLADHALAIFTDYGDTYQIAGAYRTLATCCMRQEDYDGALVNLEKALSDTLIYQAPDLVASIREQLCVAYSAIDDKASSDYNRNAYLDLQERTRQDQWLEARANQLEQSLGQLNVLLIAVVIAMVLFIVVILLFYYFRKKTLNSQHDETLDEREEELTEQLELTNLHIMQGKRLYVEQLAKMSLVNGITPFIDRMIHEERCLNDKNKLERIDYIRELTDNVNMQNDILTHWIQLRKGELSVHIETFPLQELFDMLARGSRSFNLKGITLDIQPTTLMVKADKVLTLFMLNTLADNARKFTPQGGRVSVYATDADRYVEISVADTGQGMDEEQLAHVFDHKVIVDSDRRPAEKGHGFGLINCKGIIEKYRKLSQIFSVSMIAAESEAGKGSRFYFRLPKKLMTLLLVLLMFTGITSAQNHDLQQASAFADSTYYLNIRGDYQLTLDYADSCRQCLNRYYRSQGEHVDDTLLAIGDLSVTPPEILWLHDNVSVNFQILLDIRNESAVAALALHEWQLYEYNNRIYTQLFKELSADSSLDSYCRTMQQSQTNKQVAIVILVSLFLAIIAVVVWQLMLLHNKRYSILQERRSQLELMADDVTRLKMEEGNLHISNAVLDNTLSTLKHETMYYPSRIQQLLDADDSASLIEVTEYYRELYGILSQQAMRQLDYSKMHLKALDHEVLGDAIFIDYLFDILRKQSGQATLPVEWMPVDDHYVKAVVTMSALQLSDEQLGRLFMPQGQENIPFLICREIVRLHAEATNRHACGIRAERDENQHIKILITLPRICKTSKSLS</sequence>
<dbReference type="GO" id="GO:0000160">
    <property type="term" value="P:phosphorelay signal transduction system"/>
    <property type="evidence" value="ECO:0007669"/>
    <property type="project" value="UniProtKB-KW"/>
</dbReference>
<keyword evidence="6" id="KW-1133">Transmembrane helix</keyword>
<dbReference type="EC" id="2.7.13.3" evidence="2"/>
<evidence type="ECO:0000259" key="7">
    <source>
        <dbReference type="PROSITE" id="PS50109"/>
    </source>
</evidence>
<comment type="catalytic activity">
    <reaction evidence="1">
        <text>ATP + protein L-histidine = ADP + protein N-phospho-L-histidine.</text>
        <dbReference type="EC" id="2.7.13.3"/>
    </reaction>
</comment>
<keyword evidence="6" id="KW-0812">Transmembrane</keyword>
<keyword evidence="4 8" id="KW-0418">Kinase</keyword>
<evidence type="ECO:0000256" key="4">
    <source>
        <dbReference type="ARBA" id="ARBA00022777"/>
    </source>
</evidence>
<dbReference type="InterPro" id="IPR036890">
    <property type="entry name" value="HATPase_C_sf"/>
</dbReference>
<keyword evidence="9" id="KW-1185">Reference proteome</keyword>
<accession>A0A1G7XS76</accession>
<dbReference type="InterPro" id="IPR004358">
    <property type="entry name" value="Sig_transdc_His_kin-like_C"/>
</dbReference>
<dbReference type="SMART" id="SM00387">
    <property type="entry name" value="HATPase_c"/>
    <property type="match status" value="1"/>
</dbReference>
<dbReference type="AlphaFoldDB" id="A0A1G7XS76"/>
<dbReference type="InterPro" id="IPR033406">
    <property type="entry name" value="DUF5113"/>
</dbReference>
<dbReference type="PROSITE" id="PS50109">
    <property type="entry name" value="HIS_KIN"/>
    <property type="match status" value="1"/>
</dbReference>
<dbReference type="Gene3D" id="3.30.565.10">
    <property type="entry name" value="Histidine kinase-like ATPase, C-terminal domain"/>
    <property type="match status" value="1"/>
</dbReference>
<evidence type="ECO:0000256" key="6">
    <source>
        <dbReference type="SAM" id="Phobius"/>
    </source>
</evidence>
<reference evidence="9" key="1">
    <citation type="submission" date="2016-10" db="EMBL/GenBank/DDBJ databases">
        <authorList>
            <person name="Varghese N."/>
            <person name="Submissions S."/>
        </authorList>
    </citation>
    <scope>NUCLEOTIDE SEQUENCE [LARGE SCALE GENOMIC DNA]</scope>
    <source>
        <strain evidence="9">BP1-148</strain>
    </source>
</reference>
<protein>
    <recommendedName>
        <fullName evidence="2">histidine kinase</fullName>
        <ecNumber evidence="2">2.7.13.3</ecNumber>
    </recommendedName>
</protein>
<proteinExistence type="predicted"/>
<keyword evidence="5" id="KW-0902">Two-component regulatory system</keyword>
<evidence type="ECO:0000256" key="5">
    <source>
        <dbReference type="ARBA" id="ARBA00023012"/>
    </source>
</evidence>
<dbReference type="SUPFAM" id="SSF55874">
    <property type="entry name" value="ATPase domain of HSP90 chaperone/DNA topoisomerase II/histidine kinase"/>
    <property type="match status" value="1"/>
</dbReference>
<dbReference type="SUPFAM" id="SSF48452">
    <property type="entry name" value="TPR-like"/>
    <property type="match status" value="1"/>
</dbReference>
<feature type="domain" description="Histidine kinase" evidence="7">
    <location>
        <begin position="506"/>
        <end position="681"/>
    </location>
</feature>
<dbReference type="PANTHER" id="PTHR43711:SF31">
    <property type="entry name" value="HISTIDINE KINASE"/>
    <property type="match status" value="1"/>
</dbReference>
<dbReference type="InterPro" id="IPR033405">
    <property type="entry name" value="DUF5112"/>
</dbReference>
<name>A0A1G7XS76_9BACT</name>
<dbReference type="STRING" id="645274.SAMN04487901_11165"/>
<dbReference type="PROSITE" id="PS51257">
    <property type="entry name" value="PROKAR_LIPOPROTEIN"/>
    <property type="match status" value="1"/>
</dbReference>
<dbReference type="Pfam" id="PF17140">
    <property type="entry name" value="DUF5113"/>
    <property type="match status" value="2"/>
</dbReference>
<dbReference type="Pfam" id="PF17139">
    <property type="entry name" value="DUF5112"/>
    <property type="match status" value="1"/>
</dbReference>
<dbReference type="InterPro" id="IPR050736">
    <property type="entry name" value="Sensor_HK_Regulatory"/>
</dbReference>
<keyword evidence="3" id="KW-0808">Transferase</keyword>
<gene>
    <name evidence="8" type="ORF">SAMN04487901_11165</name>
</gene>
<evidence type="ECO:0000256" key="2">
    <source>
        <dbReference type="ARBA" id="ARBA00012438"/>
    </source>
</evidence>
<dbReference type="PRINTS" id="PR00344">
    <property type="entry name" value="BCTRLSENSOR"/>
</dbReference>
<feature type="transmembrane region" description="Helical" evidence="6">
    <location>
        <begin position="396"/>
        <end position="418"/>
    </location>
</feature>
<dbReference type="Gene3D" id="1.25.40.10">
    <property type="entry name" value="Tetratricopeptide repeat domain"/>
    <property type="match status" value="1"/>
</dbReference>
<dbReference type="InterPro" id="IPR011990">
    <property type="entry name" value="TPR-like_helical_dom_sf"/>
</dbReference>
<dbReference type="Pfam" id="PF02518">
    <property type="entry name" value="HATPase_c"/>
    <property type="match status" value="1"/>
</dbReference>
<dbReference type="GO" id="GO:0004673">
    <property type="term" value="F:protein histidine kinase activity"/>
    <property type="evidence" value="ECO:0007669"/>
    <property type="project" value="UniProtKB-EC"/>
</dbReference>
<keyword evidence="6" id="KW-0472">Membrane</keyword>
<organism evidence="8 9">
    <name type="scientific">Prevotella communis</name>
    <dbReference type="NCBI Taxonomy" id="2913614"/>
    <lineage>
        <taxon>Bacteria</taxon>
        <taxon>Pseudomonadati</taxon>
        <taxon>Bacteroidota</taxon>
        <taxon>Bacteroidia</taxon>
        <taxon>Bacteroidales</taxon>
        <taxon>Prevotellaceae</taxon>
        <taxon>Prevotella</taxon>
    </lineage>
</organism>
<evidence type="ECO:0000313" key="8">
    <source>
        <dbReference type="EMBL" id="SDG87069.1"/>
    </source>
</evidence>
<dbReference type="InterPro" id="IPR003594">
    <property type="entry name" value="HATPase_dom"/>
</dbReference>
<feature type="transmembrane region" description="Helical" evidence="6">
    <location>
        <begin position="833"/>
        <end position="856"/>
    </location>
</feature>
<dbReference type="Proteomes" id="UP000198779">
    <property type="component" value="Unassembled WGS sequence"/>
</dbReference>
<evidence type="ECO:0000256" key="1">
    <source>
        <dbReference type="ARBA" id="ARBA00000085"/>
    </source>
</evidence>
<dbReference type="PANTHER" id="PTHR43711">
    <property type="entry name" value="TWO-COMPONENT HISTIDINE KINASE"/>
    <property type="match status" value="1"/>
</dbReference>
<evidence type="ECO:0000313" key="9">
    <source>
        <dbReference type="Proteomes" id="UP000198779"/>
    </source>
</evidence>